<organism evidence="3 4">
    <name type="scientific">Polynucleobacter meluiroseus</name>
    <dbReference type="NCBI Taxonomy" id="1938814"/>
    <lineage>
        <taxon>Bacteria</taxon>
        <taxon>Pseudomonadati</taxon>
        <taxon>Pseudomonadota</taxon>
        <taxon>Betaproteobacteria</taxon>
        <taxon>Burkholderiales</taxon>
        <taxon>Burkholderiaceae</taxon>
        <taxon>Polynucleobacter</taxon>
    </lineage>
</organism>
<name>A0A240DYQ5_9BURK</name>
<evidence type="ECO:0000259" key="2">
    <source>
        <dbReference type="Pfam" id="PF24125"/>
    </source>
</evidence>
<dbReference type="SUPFAM" id="SSF48452">
    <property type="entry name" value="TPR-like"/>
    <property type="match status" value="1"/>
</dbReference>
<evidence type="ECO:0000313" key="4">
    <source>
        <dbReference type="Proteomes" id="UP000218069"/>
    </source>
</evidence>
<keyword evidence="1" id="KW-0472">Membrane</keyword>
<dbReference type="SUPFAM" id="SSF54427">
    <property type="entry name" value="NTF2-like"/>
    <property type="match status" value="1"/>
</dbReference>
<dbReference type="Proteomes" id="UP000218069">
    <property type="component" value="Unassembled WGS sequence"/>
</dbReference>
<gene>
    <name evidence="3" type="ORF">SAMN06295945_0656</name>
</gene>
<dbReference type="Pfam" id="PF14559">
    <property type="entry name" value="TPR_19"/>
    <property type="match status" value="1"/>
</dbReference>
<feature type="transmembrane region" description="Helical" evidence="1">
    <location>
        <begin position="12"/>
        <end position="38"/>
    </location>
</feature>
<reference evidence="4" key="1">
    <citation type="submission" date="2017-08" db="EMBL/GenBank/DDBJ databases">
        <authorList>
            <person name="Varghese N."/>
            <person name="Submissions S."/>
        </authorList>
    </citation>
    <scope>NUCLEOTIDE SEQUENCE [LARGE SCALE GENOMIC DNA]</scope>
    <source>
        <strain evidence="4">AP-Melu-1000-B4</strain>
    </source>
</reference>
<feature type="domain" description="Cds6 C-terminal" evidence="2">
    <location>
        <begin position="282"/>
        <end position="385"/>
    </location>
</feature>
<dbReference type="Pfam" id="PF24125">
    <property type="entry name" value="Cds6_C"/>
    <property type="match status" value="1"/>
</dbReference>
<dbReference type="OrthoDB" id="9814637at2"/>
<evidence type="ECO:0000313" key="3">
    <source>
        <dbReference type="EMBL" id="SNX28328.1"/>
    </source>
</evidence>
<dbReference type="AlphaFoldDB" id="A0A240DYQ5"/>
<protein>
    <submittedName>
        <fullName evidence="3">Tetratricopeptide repeat-containing protein</fullName>
    </submittedName>
</protein>
<sequence>MRGQIGSERSKRLFALIVFAKMLKLADLFAPFPLMPSILTEIRLPRKLYLEHKLTKSFQGALLLFFVSIAPAFAYVSPQPVENLLLKGDSKAALAQADALKKDLSPVDYANTKASALLMLGRWQEAANLLEPYYEKDRTNLLLANNYAVALWGMDKKDQARKVLETSLNTASPAFRSLHKIYSAQAAEAYAKALNEKNLAPPPILFAGSSGGTDLVDKPVVVAQAPKAPAPPTPTVTAAAPAPITQAPKTNPVATPVTEVPPAQVAAVEKDAAPSPQELETITANMNGWVKAWSSKNVKSYLAYYSPSFSPDKGLSYSEWYEQRKQRVAKPGAINVEISITKVVKSKGKIVVTFRQKYNSANVNTNSVKCLEWVNDKGTWLIAREFNK</sequence>
<dbReference type="InterPro" id="IPR011990">
    <property type="entry name" value="TPR-like_helical_dom_sf"/>
</dbReference>
<accession>A0A240DYQ5</accession>
<dbReference type="InterPro" id="IPR056203">
    <property type="entry name" value="Cds6_C"/>
</dbReference>
<keyword evidence="4" id="KW-1185">Reference proteome</keyword>
<proteinExistence type="predicted"/>
<dbReference type="Gene3D" id="1.25.40.10">
    <property type="entry name" value="Tetratricopeptide repeat domain"/>
    <property type="match status" value="1"/>
</dbReference>
<keyword evidence="1" id="KW-1133">Transmembrane helix</keyword>
<dbReference type="EMBL" id="OANS01000002">
    <property type="protein sequence ID" value="SNX28328.1"/>
    <property type="molecule type" value="Genomic_DNA"/>
</dbReference>
<dbReference type="InterPro" id="IPR032710">
    <property type="entry name" value="NTF2-like_dom_sf"/>
</dbReference>
<keyword evidence="1" id="KW-0812">Transmembrane</keyword>
<evidence type="ECO:0000256" key="1">
    <source>
        <dbReference type="SAM" id="Phobius"/>
    </source>
</evidence>